<feature type="region of interest" description="Disordered" evidence="1">
    <location>
        <begin position="305"/>
        <end position="328"/>
    </location>
</feature>
<feature type="compositionally biased region" description="Polar residues" evidence="1">
    <location>
        <begin position="416"/>
        <end position="425"/>
    </location>
</feature>
<evidence type="ECO:0000313" key="3">
    <source>
        <dbReference type="Proteomes" id="UP000239560"/>
    </source>
</evidence>
<feature type="compositionally biased region" description="Polar residues" evidence="1">
    <location>
        <begin position="500"/>
        <end position="517"/>
    </location>
</feature>
<protein>
    <recommendedName>
        <fullName evidence="4">Protein kinase domain-containing protein</fullName>
    </recommendedName>
</protein>
<proteinExistence type="predicted"/>
<reference evidence="2 3" key="1">
    <citation type="journal article" date="2018" name="Elife">
        <title>Functional genomics of lipid metabolism in the oleaginous yeast Rhodosporidium toruloides.</title>
        <authorList>
            <person name="Coradetti S.T."/>
            <person name="Pinel D."/>
            <person name="Geiselman G."/>
            <person name="Ito M."/>
            <person name="Mondo S."/>
            <person name="Reilly M.C."/>
            <person name="Cheng Y.F."/>
            <person name="Bauer S."/>
            <person name="Grigoriev I."/>
            <person name="Gladden J.M."/>
            <person name="Simmons B.A."/>
            <person name="Brem R."/>
            <person name="Arkin A.P."/>
            <person name="Skerker J.M."/>
        </authorList>
    </citation>
    <scope>NUCLEOTIDE SEQUENCE [LARGE SCALE GENOMIC DNA]</scope>
    <source>
        <strain evidence="2 3">NBRC 0880</strain>
    </source>
</reference>
<feature type="region of interest" description="Disordered" evidence="1">
    <location>
        <begin position="396"/>
        <end position="460"/>
    </location>
</feature>
<comment type="caution">
    <text evidence="2">The sequence shown here is derived from an EMBL/GenBank/DDBJ whole genome shotgun (WGS) entry which is preliminary data.</text>
</comment>
<evidence type="ECO:0000313" key="2">
    <source>
        <dbReference type="EMBL" id="PRQ69787.1"/>
    </source>
</evidence>
<feature type="compositionally biased region" description="Low complexity" evidence="1">
    <location>
        <begin position="399"/>
        <end position="410"/>
    </location>
</feature>
<dbReference type="AlphaFoldDB" id="A0A2S9ZVL2"/>
<dbReference type="Proteomes" id="UP000239560">
    <property type="component" value="Unassembled WGS sequence"/>
</dbReference>
<dbReference type="InterPro" id="IPR011009">
    <property type="entry name" value="Kinase-like_dom_sf"/>
</dbReference>
<sequence>MTDPSTSPQPLPTYAATPSPRELLRDDSLATVHSWTQHLRVPPVTVASSDAAVPLCDTSSIEAVAHPSDIGIEPPVGIIFVPDLANRLSRHADGLFSSSSLADVPLLSLQTDDDADEDRLSQLYYVAMSLNDATTNPVQASTPEAYTRGLFSTVKRACAEPGALFLLRTFKSDMSVSSTFVSTADLYVDGTMRALLELKKGNSTRLGDPTTRGSAAVDGLIRSVHTHLSQLATDGVFISWLCGFPGGPYAGPKGFVTKLLHRALPLPQCLFLAALDWTFILPMYILPLHSTEHLSALPPAAPTIVRVTDQSPPRRKPPTSYSTPSTPSSPYTLAIGELVPISGSFAADGHSLPHILIGGAASDAVSADLLRLIQTDPRYQSLAHDLRNYRLRQRETCDSPASTAPPATSAMPGTQPLPQTATASDDMQAHDKQSPGDPLEPEEHVGETDETAEPSYRSVSMQELQTLPSLKIAYMYSNGLLDDFFTATSFTTSPLASTLRTNSGQQPVPATSHTATSISTLSTPAESGLPVLALEFNPLDGGRDGVVHRVVGFDNAPLVAKFSHADRVEEAENELAVYRTIQDVPQLFRALRGSQYLDWTTIILVMEDGGSHLRSWTDLTVDERPQLYNNLQDLHRIYHGFIKPSNVLRSSAGQLRFIDFATAFIHDCEGDDCYELQRFREILEL</sequence>
<dbReference type="SUPFAM" id="SSF56112">
    <property type="entry name" value="Protein kinase-like (PK-like)"/>
    <property type="match status" value="1"/>
</dbReference>
<name>A0A2S9ZVL2_RHOTO</name>
<evidence type="ECO:0000256" key="1">
    <source>
        <dbReference type="SAM" id="MobiDB-lite"/>
    </source>
</evidence>
<accession>A0A2S9ZVL2</accession>
<feature type="region of interest" description="Disordered" evidence="1">
    <location>
        <begin position="496"/>
        <end position="517"/>
    </location>
</feature>
<gene>
    <name evidence="2" type="ORF">AAT19DRAFT_11808</name>
</gene>
<organism evidence="2 3">
    <name type="scientific">Rhodotorula toruloides</name>
    <name type="common">Yeast</name>
    <name type="synonym">Rhodosporidium toruloides</name>
    <dbReference type="NCBI Taxonomy" id="5286"/>
    <lineage>
        <taxon>Eukaryota</taxon>
        <taxon>Fungi</taxon>
        <taxon>Dikarya</taxon>
        <taxon>Basidiomycota</taxon>
        <taxon>Pucciniomycotina</taxon>
        <taxon>Microbotryomycetes</taxon>
        <taxon>Sporidiobolales</taxon>
        <taxon>Sporidiobolaceae</taxon>
        <taxon>Rhodotorula</taxon>
    </lineage>
</organism>
<dbReference type="OrthoDB" id="427969at2759"/>
<dbReference type="EMBL" id="LCTV02000018">
    <property type="protein sequence ID" value="PRQ69787.1"/>
    <property type="molecule type" value="Genomic_DNA"/>
</dbReference>
<evidence type="ECO:0008006" key="4">
    <source>
        <dbReference type="Google" id="ProtNLM"/>
    </source>
</evidence>
<feature type="compositionally biased region" description="Low complexity" evidence="1">
    <location>
        <begin position="318"/>
        <end position="328"/>
    </location>
</feature>